<sequence>MGLNLGPLFLTNDKNRYCSMRIVGTGNIRFNENDFRFHKPLKISKVTQMEISNNTLQEIETLPTHKPTSNNVER</sequence>
<dbReference type="Gramene" id="MELO3C029946.2.1">
    <property type="protein sequence ID" value="MELO3C029946.2.1"/>
    <property type="gene ID" value="MELO3C029946.2"/>
</dbReference>
<evidence type="ECO:0000313" key="1">
    <source>
        <dbReference type="EnsemblPlants" id="MELO3C029946.2.1"/>
    </source>
</evidence>
<dbReference type="EnsemblPlants" id="MELO3C029946.2.1">
    <property type="protein sequence ID" value="MELO3C029946.2.1"/>
    <property type="gene ID" value="MELO3C029946.2"/>
</dbReference>
<organism evidence="1">
    <name type="scientific">Cucumis melo</name>
    <name type="common">Muskmelon</name>
    <dbReference type="NCBI Taxonomy" id="3656"/>
    <lineage>
        <taxon>Eukaryota</taxon>
        <taxon>Viridiplantae</taxon>
        <taxon>Streptophyta</taxon>
        <taxon>Embryophyta</taxon>
        <taxon>Tracheophyta</taxon>
        <taxon>Spermatophyta</taxon>
        <taxon>Magnoliopsida</taxon>
        <taxon>eudicotyledons</taxon>
        <taxon>Gunneridae</taxon>
        <taxon>Pentapetalae</taxon>
        <taxon>rosids</taxon>
        <taxon>fabids</taxon>
        <taxon>Cucurbitales</taxon>
        <taxon>Cucurbitaceae</taxon>
        <taxon>Benincaseae</taxon>
        <taxon>Cucumis</taxon>
    </lineage>
</organism>
<dbReference type="AlphaFoldDB" id="A0A9I9E7P2"/>
<reference evidence="1" key="1">
    <citation type="submission" date="2023-03" db="UniProtKB">
        <authorList>
            <consortium name="EnsemblPlants"/>
        </authorList>
    </citation>
    <scope>IDENTIFICATION</scope>
</reference>
<name>A0A9I9E7P2_CUCME</name>
<accession>A0A9I9E7P2</accession>
<protein>
    <submittedName>
        <fullName evidence="1">Uncharacterized protein</fullName>
    </submittedName>
</protein>
<proteinExistence type="predicted"/>